<evidence type="ECO:0000256" key="1">
    <source>
        <dbReference type="SAM" id="MobiDB-lite"/>
    </source>
</evidence>
<evidence type="ECO:0000256" key="2">
    <source>
        <dbReference type="SAM" id="SignalP"/>
    </source>
</evidence>
<evidence type="ECO:0008006" key="5">
    <source>
        <dbReference type="Google" id="ProtNLM"/>
    </source>
</evidence>
<dbReference type="KEGG" id="acx:Achr_39040"/>
<accession>A0A0C4WU41</accession>
<protein>
    <recommendedName>
        <fullName evidence="5">Glycine zipper domain-containing protein</fullName>
    </recommendedName>
</protein>
<sequence length="134" mass="13569">MNMQAFGILTLTFSLLALSNVQADEIIGETEDRTAGQSAGGMTGMMVGAIGGPIGALIGAGVGALVGSSGQEAANSGEHAHQVHTESGTVKTVRSPNRRFAAGDQVETRGNRPYPTSAGKSAALADNGDTRTLR</sequence>
<feature type="chain" id="PRO_5002185239" description="Glycine zipper domain-containing protein" evidence="2">
    <location>
        <begin position="24"/>
        <end position="134"/>
    </location>
</feature>
<name>A0A0C4WU41_9GAMM</name>
<feature type="signal peptide" evidence="2">
    <location>
        <begin position="1"/>
        <end position="23"/>
    </location>
</feature>
<dbReference type="AlphaFoldDB" id="A0A0C4WU41"/>
<dbReference type="STRING" id="1328314.Achr_39040"/>
<feature type="region of interest" description="Disordered" evidence="1">
    <location>
        <begin position="70"/>
        <end position="134"/>
    </location>
</feature>
<dbReference type="HOGENOM" id="CLU_149336_1_0_6"/>
<keyword evidence="2" id="KW-0732">Signal</keyword>
<dbReference type="Proteomes" id="UP000068210">
    <property type="component" value="Chromosome"/>
</dbReference>
<evidence type="ECO:0000313" key="4">
    <source>
        <dbReference type="Proteomes" id="UP000068210"/>
    </source>
</evidence>
<organism evidence="3 4">
    <name type="scientific">Azotobacter chroococcum NCIMB 8003</name>
    <dbReference type="NCBI Taxonomy" id="1328314"/>
    <lineage>
        <taxon>Bacteria</taxon>
        <taxon>Pseudomonadati</taxon>
        <taxon>Pseudomonadota</taxon>
        <taxon>Gammaproteobacteria</taxon>
        <taxon>Pseudomonadales</taxon>
        <taxon>Pseudomonadaceae</taxon>
        <taxon>Azotobacter</taxon>
    </lineage>
</organism>
<evidence type="ECO:0000313" key="3">
    <source>
        <dbReference type="EMBL" id="AJE23290.1"/>
    </source>
</evidence>
<gene>
    <name evidence="3" type="ORF">Achr_39040</name>
</gene>
<proteinExistence type="predicted"/>
<feature type="compositionally biased region" description="Polar residues" evidence="1">
    <location>
        <begin position="85"/>
        <end position="95"/>
    </location>
</feature>
<reference evidence="3 4" key="1">
    <citation type="journal article" date="2015" name="PLoS ONE">
        <title>Azotobacter Genomes: The Genome of Azotobacter chroococcum NCIMB 8003 (ATCC 4412).</title>
        <authorList>
            <person name="Robson R.L."/>
            <person name="Jones R."/>
            <person name="Robson R.M."/>
            <person name="Schwartz A."/>
            <person name="Richardson T.H."/>
        </authorList>
    </citation>
    <scope>NUCLEOTIDE SEQUENCE [LARGE SCALE GENOMIC DNA]</scope>
    <source>
        <strain evidence="3 4">NCIMB 8003</strain>
    </source>
</reference>
<dbReference type="EMBL" id="CP010415">
    <property type="protein sequence ID" value="AJE23290.1"/>
    <property type="molecule type" value="Genomic_DNA"/>
</dbReference>
<keyword evidence="4" id="KW-1185">Reference proteome</keyword>